<keyword evidence="2" id="KW-1185">Reference proteome</keyword>
<sequence length="120" mass="13368">MTKVNGILIGWKNQKQGAVALSTADAEFVSEASGAQEILGVRQLSEEIELAVLLPMTMAMDNQAAIKQVTNESSSKQTKQVDVKLIYCGISNLRAFYNLDISVRRRWRRTSLPSLSRRRA</sequence>
<proteinExistence type="predicted"/>
<reference evidence="2" key="1">
    <citation type="journal article" date="2010" name="Science">
        <title>Signatures of adaptation to obligate biotrophy in the Hyaloperonospora arabidopsidis genome.</title>
        <authorList>
            <person name="Baxter L."/>
            <person name="Tripathy S."/>
            <person name="Ishaque N."/>
            <person name="Boot N."/>
            <person name="Cabral A."/>
            <person name="Kemen E."/>
            <person name="Thines M."/>
            <person name="Ah-Fong A."/>
            <person name="Anderson R."/>
            <person name="Badejoko W."/>
            <person name="Bittner-Eddy P."/>
            <person name="Boore J.L."/>
            <person name="Chibucos M.C."/>
            <person name="Coates M."/>
            <person name="Dehal P."/>
            <person name="Delehaunty K."/>
            <person name="Dong S."/>
            <person name="Downton P."/>
            <person name="Dumas B."/>
            <person name="Fabro G."/>
            <person name="Fronick C."/>
            <person name="Fuerstenberg S.I."/>
            <person name="Fulton L."/>
            <person name="Gaulin E."/>
            <person name="Govers F."/>
            <person name="Hughes L."/>
            <person name="Humphray S."/>
            <person name="Jiang R.H."/>
            <person name="Judelson H."/>
            <person name="Kamoun S."/>
            <person name="Kyung K."/>
            <person name="Meijer H."/>
            <person name="Minx P."/>
            <person name="Morris P."/>
            <person name="Nelson J."/>
            <person name="Phuntumart V."/>
            <person name="Qutob D."/>
            <person name="Rehmany A."/>
            <person name="Rougon-Cardoso A."/>
            <person name="Ryden P."/>
            <person name="Torto-Alalibo T."/>
            <person name="Studholme D."/>
            <person name="Wang Y."/>
            <person name="Win J."/>
            <person name="Wood J."/>
            <person name="Clifton S.W."/>
            <person name="Rogers J."/>
            <person name="Van den Ackerveken G."/>
            <person name="Jones J.D."/>
            <person name="McDowell J.M."/>
            <person name="Beynon J."/>
            <person name="Tyler B.M."/>
        </authorList>
    </citation>
    <scope>NUCLEOTIDE SEQUENCE [LARGE SCALE GENOMIC DNA]</scope>
    <source>
        <strain evidence="2">Emoy2</strain>
    </source>
</reference>
<protein>
    <recommendedName>
        <fullName evidence="3">RxLR effector candidate protein</fullName>
    </recommendedName>
</protein>
<evidence type="ECO:0000313" key="1">
    <source>
        <dbReference type="EnsemblProtists" id="HpaP810265"/>
    </source>
</evidence>
<dbReference type="Proteomes" id="UP000011713">
    <property type="component" value="Unassembled WGS sequence"/>
</dbReference>
<organism evidence="1 2">
    <name type="scientific">Hyaloperonospora arabidopsidis (strain Emoy2)</name>
    <name type="common">Downy mildew agent</name>
    <name type="synonym">Peronospora arabidopsidis</name>
    <dbReference type="NCBI Taxonomy" id="559515"/>
    <lineage>
        <taxon>Eukaryota</taxon>
        <taxon>Sar</taxon>
        <taxon>Stramenopiles</taxon>
        <taxon>Oomycota</taxon>
        <taxon>Peronosporomycetes</taxon>
        <taxon>Peronosporales</taxon>
        <taxon>Peronosporaceae</taxon>
        <taxon>Hyaloperonospora</taxon>
    </lineage>
</organism>
<dbReference type="InParanoid" id="M4BUS6"/>
<dbReference type="AlphaFoldDB" id="M4BUS6"/>
<dbReference type="HOGENOM" id="CLU_2054193_0_0_1"/>
<accession>M4BUS6</accession>
<dbReference type="VEuPathDB" id="FungiDB:HpaG810265"/>
<dbReference type="OMA" id="PTLIMED"/>
<reference evidence="1" key="2">
    <citation type="submission" date="2015-06" db="UniProtKB">
        <authorList>
            <consortium name="EnsemblProtists"/>
        </authorList>
    </citation>
    <scope>IDENTIFICATION</scope>
    <source>
        <strain evidence="1">Emoy2</strain>
    </source>
</reference>
<dbReference type="CDD" id="cd09272">
    <property type="entry name" value="RNase_HI_RT_Ty1"/>
    <property type="match status" value="1"/>
</dbReference>
<dbReference type="eggNOG" id="KOG0017">
    <property type="taxonomic scope" value="Eukaryota"/>
</dbReference>
<dbReference type="EnsemblProtists" id="HpaT810265">
    <property type="protein sequence ID" value="HpaP810265"/>
    <property type="gene ID" value="HpaG810265"/>
</dbReference>
<evidence type="ECO:0000313" key="2">
    <source>
        <dbReference type="Proteomes" id="UP000011713"/>
    </source>
</evidence>
<name>M4BUS6_HYAAE</name>
<dbReference type="STRING" id="559515.M4BUS6"/>
<evidence type="ECO:0008006" key="3">
    <source>
        <dbReference type="Google" id="ProtNLM"/>
    </source>
</evidence>
<dbReference type="EMBL" id="JH597949">
    <property type="status" value="NOT_ANNOTATED_CDS"/>
    <property type="molecule type" value="Genomic_DNA"/>
</dbReference>